<dbReference type="PROSITE" id="PS01178">
    <property type="entry name" value="ANAPHYLATOXIN_2"/>
    <property type="match status" value="1"/>
</dbReference>
<dbReference type="Gene3D" id="2.20.130.20">
    <property type="match status" value="1"/>
</dbReference>
<dbReference type="InterPro" id="IPR000020">
    <property type="entry name" value="Anaphylatoxin/fibulin"/>
</dbReference>
<dbReference type="InterPro" id="IPR001599">
    <property type="entry name" value="Macroglobln_a2"/>
</dbReference>
<dbReference type="SUPFAM" id="SSF48239">
    <property type="entry name" value="Terpenoid cyclases/Protein prenyltransferases"/>
    <property type="match status" value="1"/>
</dbReference>
<dbReference type="SMART" id="SM01361">
    <property type="entry name" value="A2M_recep"/>
    <property type="match status" value="1"/>
</dbReference>
<dbReference type="Pfam" id="PF07678">
    <property type="entry name" value="TED_complement"/>
    <property type="match status" value="1"/>
</dbReference>
<feature type="chain" id="PRO_5042496856" evidence="10">
    <location>
        <begin position="21"/>
        <end position="1791"/>
    </location>
</feature>
<feature type="compositionally biased region" description="Pro residues" evidence="9">
    <location>
        <begin position="764"/>
        <end position="782"/>
    </location>
</feature>
<dbReference type="InterPro" id="IPR009048">
    <property type="entry name" value="A-macroglobulin_rcpt-bd"/>
</dbReference>
<dbReference type="RefSeq" id="XP_050926344.1">
    <property type="nucleotide sequence ID" value="XM_051070387.1"/>
</dbReference>
<feature type="region of interest" description="Disordered" evidence="9">
    <location>
        <begin position="761"/>
        <end position="782"/>
    </location>
</feature>
<dbReference type="InterPro" id="IPR041555">
    <property type="entry name" value="MG3"/>
</dbReference>
<dbReference type="Gene3D" id="2.60.40.1940">
    <property type="match status" value="1"/>
</dbReference>
<dbReference type="Gene3D" id="2.40.50.120">
    <property type="match status" value="1"/>
</dbReference>
<dbReference type="InterPro" id="IPR008930">
    <property type="entry name" value="Terpenoid_cyclase/PrenylTrfase"/>
</dbReference>
<feature type="signal peptide" evidence="10">
    <location>
        <begin position="1"/>
        <end position="20"/>
    </location>
</feature>
<dbReference type="Pfam" id="PF17790">
    <property type="entry name" value="MG1"/>
    <property type="match status" value="1"/>
</dbReference>
<feature type="region of interest" description="Disordered" evidence="9">
    <location>
        <begin position="814"/>
        <end position="840"/>
    </location>
</feature>
<sequence length="1791" mass="200798">MGQWTLHNILFLLLLCKSDGQIDSLRRTHWRDRLMPFGRYVDLHNLPNTNNVISTPRFTLLAPDLLRTENQENIYLQADGLSSPITVSISIRDFTKTTTLLQDSVILNPENGFHALKAIQLPSDRLNREETRNKFVFLKVDFGGLHSEERVLMVSFHSGHIFIQTDKPIYKPGDTVRFRAFVSSPSFKAFESSVTIDIQNPDGVVVKQLLRTKAADGVFADTFPLSEMVNEGTWMMTAKFDHWKQNTFTSQFEVKKYVLPAFNVTLTPRKSYLDLDDSELVVEISARYLYGEPVQGTAYVVFGVKINKEMIRLPSVKQVSDLDGGVIRLSMEEIKRAYPNTRSLVGNSVYVKASVLTKTGSDLVEAEKSGIKIVESPYVVSFKDIPKYFKPGLPFDFTVQVSHHDGSPANNVLVKLNFLETALVVNSGTAQATVNMPNDQRPQTIIAETTQAGLRPDQQAKQQITVHPYMTFNQRQRNYLYISTGTNTVSVGDRLSLMLTITVADQTHKDLIKHITYLVLNKGKIISAVRLDVTGQLVTSVGLTVTPDMMPSFRFVAYYSIPWVGREEVVSDSIWVDVADSCVGGLKVGPVDGIRRDYAPGKSFSFQVRGDPGAKVSLVAVDNAVYLLNKDRLTQKKIWEVVEHGDIGCTHGGGGNAMGVFTDAGLLFASSAGFKTQTRQTLECPGGARRRRSAELLQRKAQLESHYKESLQRRCCKDGLRDIPMPYSCTRRSFYITEGWECIRAFRYCCATYRGQVFDTEIPTTPPPTTTTPPTTTPPPRPTFHFSSTFDLPLRMTPYSRQFDWAYRPLPGLPGLPGPPGPPGRPGPPGLPGMSGPPLLERRTLSNAKKMEEKEPVLAVARGEVDEGEEEEEEWEYLDQTDVYLRSKFYESWLWMDVNLPTQTDRDGLASKNVENPLPDSITEWGVLAISASPNTGFCVAEPYNFRAWKRFFVDLKLPYSVARNEQVEIKAVIHNYGYEDLHLRVTLMKTEGMCSIAFKDRHTQEVTLAVGSSVAVPYTIVPLVVGKLPLEVMVVARDMMGGDRIQKSLRVVMDGVQKTEVWSVVLNPSAEGGTQTVRVGKIELESVVPNSVPETFINVRGNVLADSIDNSISDDSLASLIQMPGGCVEQNLARITLPLIATLYLDRTNNWESVGVQRKAEAIRYIRRGYENQLAYRKSDGSYPPYRREGASTWITAYVVKVFSMAYSIIGIDEQQVCEPLLYLVKNKHRFFPGKFVEDNPVYSTTMTGGLRGDDPEITLTAFVLIALGEAKHAGIHCTHPDVNMELVINKTADYLKTALKKPSRRPYTVAIASYALALLGNPHRYNPTLPLLKAAGPGRSHWPDRHNTLFTLEATGYALLALVKLGHMEQAALPFKWLNSQRRRGGGFGSTQSTMVVLQALSEYLINKPPPDDLSLDVDVRLTGRKEIRYHFNPSTAYAARSSRLPANPDVEVEARGNGQGIVEVVTYYNQVHEVDEKKPCEHFKLNVTIEESSEQPPADEGKSYQINIQVKALGSRDVRMVVLDISLPTGFTPDTSDLEMLLNSVDRYIDNYQIVDNLSDRGSLIIHLFKVSHTQPVILIFRLKQSFKVGLLQPSSVTVYEYYNPDHRCSRTYTPSQDKEELSRICRHNVCRCTQGDCCVSKTDSENFPNKEREKFACKSLHHVFKVKVLSVSQSYYDKYEMEITRVIKLGEEAGVEVGQKRFFMSHGGCRERLNLEQGSQYLIIGPKEDQWNIDSETNRFVYMLGKDTWVERWPSSAECSSNPSLQAKCRSLDEAASHLSLSGCTGV</sequence>
<dbReference type="PANTHER" id="PTHR11412:SF167">
    <property type="entry name" value="COMPLEMENT COMPONENT C3B, TANDEM DUPLICATE 1 ISOFORM X1-RELATED"/>
    <property type="match status" value="1"/>
</dbReference>
<dbReference type="Pfam" id="PF01821">
    <property type="entry name" value="ANATO"/>
    <property type="match status" value="1"/>
</dbReference>
<dbReference type="Pfam" id="PF21308">
    <property type="entry name" value="C3_CUB2"/>
    <property type="match status" value="1"/>
</dbReference>
<dbReference type="InterPro" id="IPR002890">
    <property type="entry name" value="MG2"/>
</dbReference>
<dbReference type="InterPro" id="IPR018081">
    <property type="entry name" value="Anaphylatoxin_comp_syst"/>
</dbReference>
<dbReference type="SMART" id="SM01359">
    <property type="entry name" value="A2M_N_2"/>
    <property type="match status" value="1"/>
</dbReference>
<dbReference type="InterPro" id="IPR048848">
    <property type="entry name" value="C3_CUB2"/>
</dbReference>
<evidence type="ECO:0000256" key="6">
    <source>
        <dbReference type="ARBA" id="ARBA00022900"/>
    </source>
</evidence>
<evidence type="ECO:0000256" key="5">
    <source>
        <dbReference type="ARBA" id="ARBA00022729"/>
    </source>
</evidence>
<dbReference type="GO" id="GO:0004867">
    <property type="term" value="F:serine-type endopeptidase inhibitor activity"/>
    <property type="evidence" value="ECO:0007669"/>
    <property type="project" value="UniProtKB-KW"/>
</dbReference>
<dbReference type="Pfam" id="PF01835">
    <property type="entry name" value="MG2"/>
    <property type="match status" value="1"/>
</dbReference>
<dbReference type="CDD" id="cd02896">
    <property type="entry name" value="complement_C3_C4_C5"/>
    <property type="match status" value="1"/>
</dbReference>
<dbReference type="Gene3D" id="1.50.10.20">
    <property type="match status" value="1"/>
</dbReference>
<dbReference type="PROSITE" id="PS01177">
    <property type="entry name" value="ANAPHYLATOXIN_1"/>
    <property type="match status" value="1"/>
</dbReference>
<dbReference type="Proteomes" id="UP000694890">
    <property type="component" value="Linkage group LG5"/>
</dbReference>
<evidence type="ECO:0000256" key="8">
    <source>
        <dbReference type="ARBA" id="ARBA00023180"/>
    </source>
</evidence>
<dbReference type="SMART" id="SM01360">
    <property type="entry name" value="A2M"/>
    <property type="match status" value="1"/>
</dbReference>
<dbReference type="Gene3D" id="1.20.5.320">
    <property type="entry name" value="6-Phosphogluconate Dehydrogenase, domain 3"/>
    <property type="match status" value="1"/>
</dbReference>
<feature type="compositionally biased region" description="Pro residues" evidence="9">
    <location>
        <begin position="814"/>
        <end position="831"/>
    </location>
</feature>
<dbReference type="SMART" id="SM00643">
    <property type="entry name" value="C345C"/>
    <property type="match status" value="1"/>
</dbReference>
<dbReference type="PANTHER" id="PTHR11412">
    <property type="entry name" value="MACROGLOBULIN / COMPLEMENT"/>
    <property type="match status" value="1"/>
</dbReference>
<dbReference type="InterPro" id="IPR050473">
    <property type="entry name" value="A2M/Complement_sys"/>
</dbReference>
<keyword evidence="7" id="KW-1015">Disulfide bond</keyword>
<comment type="subcellular location">
    <subcellularLocation>
        <location evidence="1">Secreted</location>
    </subcellularLocation>
</comment>
<evidence type="ECO:0000256" key="3">
    <source>
        <dbReference type="ARBA" id="ARBA00022525"/>
    </source>
</evidence>
<evidence type="ECO:0000256" key="2">
    <source>
        <dbReference type="ARBA" id="ARBA00010952"/>
    </source>
</evidence>
<keyword evidence="8" id="KW-0325">Glycoprotein</keyword>
<dbReference type="Gene3D" id="6.20.50.160">
    <property type="match status" value="1"/>
</dbReference>
<dbReference type="InterPro" id="IPR008993">
    <property type="entry name" value="TIMP-like_OB-fold"/>
</dbReference>
<keyword evidence="6" id="KW-0722">Serine protease inhibitor</keyword>
<dbReference type="InterPro" id="IPR036595">
    <property type="entry name" value="A-macroglobulin_rcpt-bd_sf"/>
</dbReference>
<evidence type="ECO:0000256" key="9">
    <source>
        <dbReference type="SAM" id="MobiDB-lite"/>
    </source>
</evidence>
<reference evidence="14" key="1">
    <citation type="submission" date="2025-08" db="UniProtKB">
        <authorList>
            <consortium name="RefSeq"/>
        </authorList>
    </citation>
    <scope>IDENTIFICATION</scope>
    <source>
        <tissue evidence="14">Brain</tissue>
    </source>
</reference>
<dbReference type="GO" id="GO:0005615">
    <property type="term" value="C:extracellular space"/>
    <property type="evidence" value="ECO:0007669"/>
    <property type="project" value="InterPro"/>
</dbReference>
<comment type="similarity">
    <text evidence="2">Belongs to the protease inhibitor I39 (alpha-2-macroglobulin) family.</text>
</comment>
<name>A0AAJ8B4M8_LATCA</name>
<dbReference type="SUPFAM" id="SSF47686">
    <property type="entry name" value="Anaphylotoxins (complement system)"/>
    <property type="match status" value="1"/>
</dbReference>
<dbReference type="InterPro" id="IPR013783">
    <property type="entry name" value="Ig-like_fold"/>
</dbReference>
<dbReference type="SMART" id="SM00104">
    <property type="entry name" value="ANATO"/>
    <property type="match status" value="1"/>
</dbReference>
<evidence type="ECO:0000259" key="12">
    <source>
        <dbReference type="PROSITE" id="PS50189"/>
    </source>
</evidence>
<dbReference type="Pfam" id="PF17791">
    <property type="entry name" value="MG3"/>
    <property type="match status" value="1"/>
</dbReference>
<evidence type="ECO:0000256" key="1">
    <source>
        <dbReference type="ARBA" id="ARBA00004613"/>
    </source>
</evidence>
<dbReference type="Pfam" id="PF00207">
    <property type="entry name" value="A2M"/>
    <property type="match status" value="1"/>
</dbReference>
<dbReference type="Gene3D" id="2.60.40.690">
    <property type="entry name" value="Alpha-macroglobulin, receptor-binding domain"/>
    <property type="match status" value="1"/>
</dbReference>
<dbReference type="InterPro" id="IPR011625">
    <property type="entry name" value="A2M_N_BRD"/>
</dbReference>
<keyword evidence="3" id="KW-0964">Secreted</keyword>
<dbReference type="Pfam" id="PF01759">
    <property type="entry name" value="NTR"/>
    <property type="match status" value="1"/>
</dbReference>
<dbReference type="InterPro" id="IPR041425">
    <property type="entry name" value="C3/4/5_MG1"/>
</dbReference>
<protein>
    <submittedName>
        <fullName evidence="14">Complement C3 isoform X2</fullName>
    </submittedName>
</protein>
<dbReference type="Gene3D" id="1.20.91.20">
    <property type="entry name" value="Anaphylotoxins (complement system)"/>
    <property type="match status" value="1"/>
</dbReference>
<dbReference type="Pfam" id="PF17789">
    <property type="entry name" value="MG4"/>
    <property type="match status" value="1"/>
</dbReference>
<accession>A0AAJ8B4M8</accession>
<dbReference type="Gene3D" id="2.60.40.10">
    <property type="entry name" value="Immunoglobulins"/>
    <property type="match status" value="2"/>
</dbReference>
<evidence type="ECO:0000259" key="11">
    <source>
        <dbReference type="PROSITE" id="PS01178"/>
    </source>
</evidence>
<dbReference type="InterPro" id="IPR047565">
    <property type="entry name" value="Alpha-macroglob_thiol-ester_cl"/>
</dbReference>
<dbReference type="SUPFAM" id="SSF49410">
    <property type="entry name" value="Alpha-macroglobulin receptor domain"/>
    <property type="match status" value="1"/>
</dbReference>
<keyword evidence="5 10" id="KW-0732">Signal</keyword>
<dbReference type="FunFam" id="2.60.40.1940:FF:000001">
    <property type="entry name" value="Complement component C3"/>
    <property type="match status" value="1"/>
</dbReference>
<dbReference type="Pfam" id="PF07703">
    <property type="entry name" value="A2M_BRD"/>
    <property type="match status" value="1"/>
</dbReference>
<dbReference type="Gene3D" id="2.60.40.1930">
    <property type="match status" value="3"/>
</dbReference>
<dbReference type="CDD" id="cd00017">
    <property type="entry name" value="ANATO"/>
    <property type="match status" value="1"/>
</dbReference>
<dbReference type="InterPro" id="IPR001134">
    <property type="entry name" value="Netrin_domain"/>
</dbReference>
<proteinExistence type="inferred from homology"/>
<evidence type="ECO:0000256" key="7">
    <source>
        <dbReference type="ARBA" id="ARBA00023157"/>
    </source>
</evidence>
<dbReference type="SUPFAM" id="SSF50242">
    <property type="entry name" value="TIMP-like"/>
    <property type="match status" value="1"/>
</dbReference>
<organism evidence="13 14">
    <name type="scientific">Lates calcarifer</name>
    <name type="common">Barramundi</name>
    <name type="synonym">Holocentrus calcarifer</name>
    <dbReference type="NCBI Taxonomy" id="8187"/>
    <lineage>
        <taxon>Eukaryota</taxon>
        <taxon>Metazoa</taxon>
        <taxon>Chordata</taxon>
        <taxon>Craniata</taxon>
        <taxon>Vertebrata</taxon>
        <taxon>Euteleostomi</taxon>
        <taxon>Actinopterygii</taxon>
        <taxon>Neopterygii</taxon>
        <taxon>Teleostei</taxon>
        <taxon>Neoteleostei</taxon>
        <taxon>Acanthomorphata</taxon>
        <taxon>Carangaria</taxon>
        <taxon>Carangaria incertae sedis</taxon>
        <taxon>Centropomidae</taxon>
        <taxon>Lates</taxon>
    </lineage>
</organism>
<dbReference type="GeneID" id="108880791"/>
<dbReference type="SMART" id="SM01419">
    <property type="entry name" value="Thiol-ester_cl"/>
    <property type="match status" value="1"/>
</dbReference>
<dbReference type="FunFam" id="2.60.40.1930:FF:000001">
    <property type="entry name" value="CD109 isoform 3"/>
    <property type="match status" value="1"/>
</dbReference>
<dbReference type="InterPro" id="IPR011626">
    <property type="entry name" value="Alpha-macroglobulin_TED"/>
</dbReference>
<dbReference type="InterPro" id="IPR040839">
    <property type="entry name" value="MG4"/>
</dbReference>
<evidence type="ECO:0000313" key="14">
    <source>
        <dbReference type="RefSeq" id="XP_050926344.1"/>
    </source>
</evidence>
<gene>
    <name evidence="14" type="primary">LOC108880791</name>
</gene>
<evidence type="ECO:0000313" key="13">
    <source>
        <dbReference type="Proteomes" id="UP000694890"/>
    </source>
</evidence>
<dbReference type="PROSITE" id="PS50189">
    <property type="entry name" value="NTR"/>
    <property type="match status" value="1"/>
</dbReference>
<evidence type="ECO:0000256" key="4">
    <source>
        <dbReference type="ARBA" id="ARBA00022690"/>
    </source>
</evidence>
<evidence type="ECO:0000256" key="10">
    <source>
        <dbReference type="SAM" id="SignalP"/>
    </source>
</evidence>
<keyword evidence="4" id="KW-0646">Protease inhibitor</keyword>
<feature type="domain" description="Anaphylatoxin-like" evidence="11">
    <location>
        <begin position="715"/>
        <end position="750"/>
    </location>
</feature>
<dbReference type="Pfam" id="PF07677">
    <property type="entry name" value="A2M_recep"/>
    <property type="match status" value="1"/>
</dbReference>
<feature type="domain" description="NTR" evidence="12">
    <location>
        <begin position="1642"/>
        <end position="1788"/>
    </location>
</feature>
<dbReference type="Gene3D" id="2.60.120.1540">
    <property type="match status" value="1"/>
</dbReference>
<dbReference type="FunFam" id="2.60.40.10:FF:000155">
    <property type="entry name" value="complement C3 isoform X1"/>
    <property type="match status" value="1"/>
</dbReference>
<dbReference type="InterPro" id="IPR018933">
    <property type="entry name" value="Netrin_module_non-TIMP"/>
</dbReference>